<dbReference type="EMBL" id="CP097770">
    <property type="protein sequence ID" value="UZP76189.1"/>
    <property type="molecule type" value="Genomic_DNA"/>
</dbReference>
<evidence type="ECO:0000313" key="1">
    <source>
        <dbReference type="EMBL" id="UZP76189.1"/>
    </source>
</evidence>
<reference evidence="1" key="1">
    <citation type="submission" date="2022-11" db="EMBL/GenBank/DDBJ databases">
        <authorList>
            <person name="Vasilchenko N.G."/>
            <person name="Prazdnova E.V."/>
            <person name="Gorovtsov A.V."/>
            <person name="Chistyakov V.A."/>
            <person name="Pak M.L."/>
        </authorList>
    </citation>
    <scope>NUCLEOTIDE SEQUENCE</scope>
    <source>
        <strain evidence="1">R 4.5</strain>
    </source>
</reference>
<proteinExistence type="predicted"/>
<name>A0AAE9PYE2_PAEPO</name>
<protein>
    <submittedName>
        <fullName evidence="1">Uncharacterized protein</fullName>
    </submittedName>
</protein>
<gene>
    <name evidence="1" type="ORF">MF626_06640</name>
</gene>
<accession>A0AAE9PYE2</accession>
<sequence length="40" mass="4707">MDNMEDVVSPKQREDEAMKLKIMACDEELKGIHGYRRIKV</sequence>
<dbReference type="RefSeq" id="WP_302055263.1">
    <property type="nucleotide sequence ID" value="NZ_CP097769.1"/>
</dbReference>
<organism evidence="1">
    <name type="scientific">Paenibacillus polymyxa</name>
    <name type="common">Bacillus polymyxa</name>
    <dbReference type="NCBI Taxonomy" id="1406"/>
    <lineage>
        <taxon>Bacteria</taxon>
        <taxon>Bacillati</taxon>
        <taxon>Bacillota</taxon>
        <taxon>Bacilli</taxon>
        <taxon>Bacillales</taxon>
        <taxon>Paenibacillaceae</taxon>
        <taxon>Paenibacillus</taxon>
    </lineage>
</organism>
<dbReference type="AlphaFoldDB" id="A0AAE9PYE2"/>